<evidence type="ECO:0000313" key="2">
    <source>
        <dbReference type="Proteomes" id="UP000887159"/>
    </source>
</evidence>
<dbReference type="AlphaFoldDB" id="A0A8X6RJP5"/>
<proteinExistence type="predicted"/>
<sequence>MDSPMLRTERDTNDWFSCKQSSLMNSSGNNLPENWGSCGRIQLTRGLRNCSIPVMSRYNEQMTMFSGRRTSWTTLCRFPLDGFCVLELPQFNTTLGIISNSVQIWIWDWRASSLSAIQFLIPPKKKKRW</sequence>
<protein>
    <submittedName>
        <fullName evidence="1">Uncharacterized protein</fullName>
    </submittedName>
</protein>
<accession>A0A8X6RJP5</accession>
<organism evidence="1 2">
    <name type="scientific">Trichonephila clavipes</name>
    <name type="common">Golden silk orbweaver</name>
    <name type="synonym">Nephila clavipes</name>
    <dbReference type="NCBI Taxonomy" id="2585209"/>
    <lineage>
        <taxon>Eukaryota</taxon>
        <taxon>Metazoa</taxon>
        <taxon>Ecdysozoa</taxon>
        <taxon>Arthropoda</taxon>
        <taxon>Chelicerata</taxon>
        <taxon>Arachnida</taxon>
        <taxon>Araneae</taxon>
        <taxon>Araneomorphae</taxon>
        <taxon>Entelegynae</taxon>
        <taxon>Araneoidea</taxon>
        <taxon>Nephilidae</taxon>
        <taxon>Trichonephila</taxon>
    </lineage>
</organism>
<evidence type="ECO:0000313" key="1">
    <source>
        <dbReference type="EMBL" id="GFX95425.1"/>
    </source>
</evidence>
<gene>
    <name evidence="1" type="ORF">TNCV_3684771</name>
</gene>
<keyword evidence="2" id="KW-1185">Reference proteome</keyword>
<name>A0A8X6RJP5_TRICX</name>
<comment type="caution">
    <text evidence="1">The sequence shown here is derived from an EMBL/GenBank/DDBJ whole genome shotgun (WGS) entry which is preliminary data.</text>
</comment>
<reference evidence="1" key="1">
    <citation type="submission" date="2020-08" db="EMBL/GenBank/DDBJ databases">
        <title>Multicomponent nature underlies the extraordinary mechanical properties of spider dragline silk.</title>
        <authorList>
            <person name="Kono N."/>
            <person name="Nakamura H."/>
            <person name="Mori M."/>
            <person name="Yoshida Y."/>
            <person name="Ohtoshi R."/>
            <person name="Malay A.D."/>
            <person name="Moran D.A.P."/>
            <person name="Tomita M."/>
            <person name="Numata K."/>
            <person name="Arakawa K."/>
        </authorList>
    </citation>
    <scope>NUCLEOTIDE SEQUENCE</scope>
</reference>
<dbReference type="EMBL" id="BMAU01021186">
    <property type="protein sequence ID" value="GFX95425.1"/>
    <property type="molecule type" value="Genomic_DNA"/>
</dbReference>
<dbReference type="Proteomes" id="UP000887159">
    <property type="component" value="Unassembled WGS sequence"/>
</dbReference>